<dbReference type="Proteomes" id="UP000287651">
    <property type="component" value="Unassembled WGS sequence"/>
</dbReference>
<name>A0A426YKZ3_ENSVE</name>
<dbReference type="EMBL" id="AMZH03011669">
    <property type="protein sequence ID" value="RRT52441.1"/>
    <property type="molecule type" value="Genomic_DNA"/>
</dbReference>
<evidence type="ECO:0000313" key="2">
    <source>
        <dbReference type="EMBL" id="RRT52441.1"/>
    </source>
</evidence>
<evidence type="ECO:0000313" key="3">
    <source>
        <dbReference type="Proteomes" id="UP000287651"/>
    </source>
</evidence>
<feature type="region of interest" description="Disordered" evidence="1">
    <location>
        <begin position="1"/>
        <end position="29"/>
    </location>
</feature>
<reference evidence="2 3" key="1">
    <citation type="journal article" date="2014" name="Agronomy (Basel)">
        <title>A Draft Genome Sequence for Ensete ventricosum, the Drought-Tolerant Tree Against Hunger.</title>
        <authorList>
            <person name="Harrison J."/>
            <person name="Moore K.A."/>
            <person name="Paszkiewicz K."/>
            <person name="Jones T."/>
            <person name="Grant M."/>
            <person name="Ambacheew D."/>
            <person name="Muzemil S."/>
            <person name="Studholme D.J."/>
        </authorList>
    </citation>
    <scope>NUCLEOTIDE SEQUENCE [LARGE SCALE GENOMIC DNA]</scope>
</reference>
<proteinExistence type="predicted"/>
<dbReference type="AlphaFoldDB" id="A0A426YKZ3"/>
<comment type="caution">
    <text evidence="2">The sequence shown here is derived from an EMBL/GenBank/DDBJ whole genome shotgun (WGS) entry which is preliminary data.</text>
</comment>
<accession>A0A426YKZ3</accession>
<protein>
    <submittedName>
        <fullName evidence="2">Uncharacterized protein</fullName>
    </submittedName>
</protein>
<organism evidence="2 3">
    <name type="scientific">Ensete ventricosum</name>
    <name type="common">Abyssinian banana</name>
    <name type="synonym">Musa ensete</name>
    <dbReference type="NCBI Taxonomy" id="4639"/>
    <lineage>
        <taxon>Eukaryota</taxon>
        <taxon>Viridiplantae</taxon>
        <taxon>Streptophyta</taxon>
        <taxon>Embryophyta</taxon>
        <taxon>Tracheophyta</taxon>
        <taxon>Spermatophyta</taxon>
        <taxon>Magnoliopsida</taxon>
        <taxon>Liliopsida</taxon>
        <taxon>Zingiberales</taxon>
        <taxon>Musaceae</taxon>
        <taxon>Ensete</taxon>
    </lineage>
</organism>
<sequence>MTITPTRGIKATSMNSIKGGHTHRHTTTRTLSRKLVLPTNLIVGEAKPEGSFARLWPFVQDVIDEEEETNANLALRSQPRDLETRSSSRRDLSLERLSCRSPEEFAYIYSNFCQPMEDDVAAD</sequence>
<gene>
    <name evidence="2" type="ORF">B296_00017105</name>
</gene>
<evidence type="ECO:0000256" key="1">
    <source>
        <dbReference type="SAM" id="MobiDB-lite"/>
    </source>
</evidence>